<evidence type="ECO:0000259" key="5">
    <source>
        <dbReference type="PROSITE" id="PS51207"/>
    </source>
</evidence>
<sequence length="692" mass="78730">MAEVLGQRSLLGVGVLLAWLVLFHLFVNIWLLCVFTSLLVVLGGWLGSQAALDSNTVLHLERFITMEQISPSEEDEEQLDREIHHTVKKIVRDFVTSWYSTVSTENAFEYGVHNAMISMSMELKRRARQVDRKDLTLRILDLFGCHLQDMLKAKQLVPQQQRCVKWDSERMWRAYTSTTAPHVAMSSKGLEINYMRAVVDLILHVTSPMGSFSFEPLSSPEGPVMIQNLRITGTITAKEHRGTGSHPYTLYTIKYETAVGCENQENMTPISEEAVEQNGSDVQSPVQIAYHMVNRRYSEFLNLQTRLEERADLRKLIKGVKGPKKIFPDMPFGNMDTDKIEARKGLLETFLKQLCAIPEIANSEEMQEFLALNTDARIAFVKKPFITSRIDKIVVNAIVDTLKTAFPRSEPQSPTDDTDEADGLRIVTDKKNKSRLKFSSKSVPLMNGSDVRPTPLFSVDQNGNVFNGMTLEDLEAFIGEREKMAIRQDSFTADSPTVSDTTHSSNMDTRMKSNDESVSEMPLAEVTLNILCLLMREQWSWLCTENIQRTFRLLFGTLLNRWLDVSVANLLCTRHWTWYLQVIQEAVWPGGSLPSAPAVIRTQQQKEATKQEALQCLMQLLPDLISDILGSDKYKLSWESALDSLQDPYINRHLVYCIFDLLLEYLVPETSEEDFQRSLLQSLSKVPEKIQA</sequence>
<evidence type="ECO:0000256" key="1">
    <source>
        <dbReference type="ARBA" id="ARBA00010883"/>
    </source>
</evidence>
<evidence type="ECO:0000313" key="7">
    <source>
        <dbReference type="Proteomes" id="UP001497482"/>
    </source>
</evidence>
<reference evidence="6 7" key="1">
    <citation type="submission" date="2024-04" db="EMBL/GenBank/DDBJ databases">
        <authorList>
            <person name="Waldvogel A.-M."/>
            <person name="Schoenle A."/>
        </authorList>
    </citation>
    <scope>NUCLEOTIDE SEQUENCE [LARGE SCALE GENOMIC DNA]</scope>
</reference>
<dbReference type="PANTHER" id="PTHR22775:SF50">
    <property type="entry name" value="SORTING NEXIN 19B"/>
    <property type="match status" value="1"/>
</dbReference>
<comment type="similarity">
    <text evidence="1">Belongs to the sorting nexin family.</text>
</comment>
<keyword evidence="3" id="KW-0812">Transmembrane</keyword>
<dbReference type="SUPFAM" id="SSF64268">
    <property type="entry name" value="PX domain"/>
    <property type="match status" value="1"/>
</dbReference>
<dbReference type="SMART" id="SM00312">
    <property type="entry name" value="PX"/>
    <property type="match status" value="1"/>
</dbReference>
<feature type="transmembrane region" description="Helical" evidence="3">
    <location>
        <begin position="12"/>
        <end position="45"/>
    </location>
</feature>
<feature type="compositionally biased region" description="Polar residues" evidence="2">
    <location>
        <begin position="491"/>
        <end position="508"/>
    </location>
</feature>
<dbReference type="Pfam" id="PF08628">
    <property type="entry name" value="Nexin_C"/>
    <property type="match status" value="1"/>
</dbReference>
<dbReference type="CDD" id="cd06893">
    <property type="entry name" value="PX_SNX19"/>
    <property type="match status" value="1"/>
</dbReference>
<accession>A0AAV2J083</accession>
<dbReference type="Pfam" id="PF02194">
    <property type="entry name" value="PXA"/>
    <property type="match status" value="1"/>
</dbReference>
<keyword evidence="3" id="KW-0472">Membrane</keyword>
<evidence type="ECO:0000256" key="2">
    <source>
        <dbReference type="SAM" id="MobiDB-lite"/>
    </source>
</evidence>
<dbReference type="InterPro" id="IPR037909">
    <property type="entry name" value="SNX19_PX"/>
</dbReference>
<feature type="domain" description="PX" evidence="4">
    <location>
        <begin position="229"/>
        <end position="377"/>
    </location>
</feature>
<evidence type="ECO:0000313" key="6">
    <source>
        <dbReference type="EMBL" id="CAL1570872.1"/>
    </source>
</evidence>
<organism evidence="6 7">
    <name type="scientific">Knipowitschia caucasica</name>
    <name type="common">Caucasian dwarf goby</name>
    <name type="synonym">Pomatoschistus caucasicus</name>
    <dbReference type="NCBI Taxonomy" id="637954"/>
    <lineage>
        <taxon>Eukaryota</taxon>
        <taxon>Metazoa</taxon>
        <taxon>Chordata</taxon>
        <taxon>Craniata</taxon>
        <taxon>Vertebrata</taxon>
        <taxon>Euteleostomi</taxon>
        <taxon>Actinopterygii</taxon>
        <taxon>Neopterygii</taxon>
        <taxon>Teleostei</taxon>
        <taxon>Neoteleostei</taxon>
        <taxon>Acanthomorphata</taxon>
        <taxon>Gobiaria</taxon>
        <taxon>Gobiiformes</taxon>
        <taxon>Gobioidei</taxon>
        <taxon>Gobiidae</taxon>
        <taxon>Gobiinae</taxon>
        <taxon>Knipowitschia</taxon>
    </lineage>
</organism>
<gene>
    <name evidence="6" type="ORF">KC01_LOCUS3083</name>
</gene>
<evidence type="ECO:0000256" key="3">
    <source>
        <dbReference type="SAM" id="Phobius"/>
    </source>
</evidence>
<dbReference type="InterPro" id="IPR001683">
    <property type="entry name" value="PX_dom"/>
</dbReference>
<dbReference type="InterPro" id="IPR003114">
    <property type="entry name" value="Phox_assoc"/>
</dbReference>
<evidence type="ECO:0008006" key="8">
    <source>
        <dbReference type="Google" id="ProtNLM"/>
    </source>
</evidence>
<evidence type="ECO:0000259" key="4">
    <source>
        <dbReference type="PROSITE" id="PS50195"/>
    </source>
</evidence>
<dbReference type="GO" id="GO:0035091">
    <property type="term" value="F:phosphatidylinositol binding"/>
    <property type="evidence" value="ECO:0007669"/>
    <property type="project" value="InterPro"/>
</dbReference>
<dbReference type="EMBL" id="OZ035832">
    <property type="protein sequence ID" value="CAL1570872.1"/>
    <property type="molecule type" value="Genomic_DNA"/>
</dbReference>
<dbReference type="Pfam" id="PF00787">
    <property type="entry name" value="PX"/>
    <property type="match status" value="1"/>
</dbReference>
<dbReference type="AlphaFoldDB" id="A0AAV2J083"/>
<feature type="domain" description="PXA" evidence="5">
    <location>
        <begin position="76"/>
        <end position="259"/>
    </location>
</feature>
<dbReference type="InterPro" id="IPR013937">
    <property type="entry name" value="Sorting_nexin_C"/>
</dbReference>
<name>A0AAV2J083_KNICA</name>
<dbReference type="PANTHER" id="PTHR22775">
    <property type="entry name" value="SORTING NEXIN"/>
    <property type="match status" value="1"/>
</dbReference>
<proteinExistence type="inferred from homology"/>
<feature type="region of interest" description="Disordered" evidence="2">
    <location>
        <begin position="491"/>
        <end position="518"/>
    </location>
</feature>
<dbReference type="InterPro" id="IPR036871">
    <property type="entry name" value="PX_dom_sf"/>
</dbReference>
<dbReference type="PROSITE" id="PS50195">
    <property type="entry name" value="PX"/>
    <property type="match status" value="1"/>
</dbReference>
<dbReference type="PROSITE" id="PS51207">
    <property type="entry name" value="PXA"/>
    <property type="match status" value="1"/>
</dbReference>
<dbReference type="SMART" id="SM00313">
    <property type="entry name" value="PXA"/>
    <property type="match status" value="1"/>
</dbReference>
<keyword evidence="3" id="KW-1133">Transmembrane helix</keyword>
<dbReference type="Gene3D" id="3.30.1520.10">
    <property type="entry name" value="Phox-like domain"/>
    <property type="match status" value="1"/>
</dbReference>
<keyword evidence="7" id="KW-1185">Reference proteome</keyword>
<protein>
    <recommendedName>
        <fullName evidence="8">Sorting nexin-19</fullName>
    </recommendedName>
</protein>
<dbReference type="Proteomes" id="UP001497482">
    <property type="component" value="Chromosome 10"/>
</dbReference>